<dbReference type="PROSITE" id="PS00455">
    <property type="entry name" value="AMP_BINDING"/>
    <property type="match status" value="1"/>
</dbReference>
<dbReference type="AlphaFoldDB" id="A0A1Y6CZ35"/>
<dbReference type="STRING" id="1760988.SAMN02949497_3327"/>
<sequence length="513" mass="55177">MSTLIHALRESAHRYPDRPAIIAGSTVLDHRRFGELSDRVAAGLAARGIAPGERVALYCPNSPEFALAYAGIVKAGATVVPINLLVNVEEIAYILGDAGVKALVYHAVLAPTVERALEAGPKPEFSVLIGGAAVDAVAWDDLLAGAGPVPEPGLDPAEAVAAILYTSGTTGFPKGAMLTHRNLYANTQSVREAMHWRPGEDRVLVVLPMFHAFAATVGMLTPLTNGCAFVPLPRFEPEAVAEAIAAQAVTVFLGVPSMYSVLLRLKDERVPCFRTLRFCVSGGAALPVEVLRRFESKFGVAIYEGDGPTECSPVTCVNPIGGLVKPGTVGLPIPGVEMRIVDDAGNELPRGLVGEIAVRGANVMKGYWNRPEETREVMRDGWLLTGDLGTCDEDGYFSIVDRKKDLIIVNGMNVYPRMIEEVLHRYPGLREAAVVGELNELHGEVPVAYVAVDGADGETQAGLRAFCREHLGRHQVPKRFELVEALPRNAAGKILKRQLRKHGEIERGVKDLD</sequence>
<dbReference type="GO" id="GO:0016878">
    <property type="term" value="F:acid-thiol ligase activity"/>
    <property type="evidence" value="ECO:0007669"/>
    <property type="project" value="UniProtKB-ARBA"/>
</dbReference>
<gene>
    <name evidence="3" type="ORF">SAMN02949497_3327</name>
</gene>
<evidence type="ECO:0000313" key="3">
    <source>
        <dbReference type="EMBL" id="SMF95949.1"/>
    </source>
</evidence>
<evidence type="ECO:0000259" key="2">
    <source>
        <dbReference type="Pfam" id="PF13193"/>
    </source>
</evidence>
<reference evidence="3 4" key="1">
    <citation type="submission" date="2016-12" db="EMBL/GenBank/DDBJ databases">
        <authorList>
            <person name="Song W.-J."/>
            <person name="Kurnit D.M."/>
        </authorList>
    </citation>
    <scope>NUCLEOTIDE SEQUENCE [LARGE SCALE GENOMIC DNA]</scope>
    <source>
        <strain evidence="3 4">175</strain>
    </source>
</reference>
<dbReference type="PANTHER" id="PTHR43767">
    <property type="entry name" value="LONG-CHAIN-FATTY-ACID--COA LIGASE"/>
    <property type="match status" value="1"/>
</dbReference>
<feature type="domain" description="AMP-binding enzyme C-terminal" evidence="2">
    <location>
        <begin position="419"/>
        <end position="493"/>
    </location>
</feature>
<dbReference type="Proteomes" id="UP000192923">
    <property type="component" value="Unassembled WGS sequence"/>
</dbReference>
<dbReference type="InterPro" id="IPR050237">
    <property type="entry name" value="ATP-dep_AMP-bd_enzyme"/>
</dbReference>
<dbReference type="Pfam" id="PF00501">
    <property type="entry name" value="AMP-binding"/>
    <property type="match status" value="1"/>
</dbReference>
<dbReference type="EMBL" id="FXAM01000001">
    <property type="protein sequence ID" value="SMF95949.1"/>
    <property type="molecule type" value="Genomic_DNA"/>
</dbReference>
<accession>A0A1Y6CZ35</accession>
<dbReference type="OrthoDB" id="5296889at2"/>
<proteinExistence type="predicted"/>
<dbReference type="InterPro" id="IPR025110">
    <property type="entry name" value="AMP-bd_C"/>
</dbReference>
<dbReference type="RefSeq" id="WP_085214604.1">
    <property type="nucleotide sequence ID" value="NZ_FXAM01000001.1"/>
</dbReference>
<dbReference type="InterPro" id="IPR045851">
    <property type="entry name" value="AMP-bd_C_sf"/>
</dbReference>
<dbReference type="InterPro" id="IPR020845">
    <property type="entry name" value="AMP-binding_CS"/>
</dbReference>
<feature type="domain" description="AMP-dependent synthetase/ligase" evidence="1">
    <location>
        <begin position="8"/>
        <end position="368"/>
    </location>
</feature>
<organism evidence="3 4">
    <name type="scientific">Methylomagnum ishizawai</name>
    <dbReference type="NCBI Taxonomy" id="1760988"/>
    <lineage>
        <taxon>Bacteria</taxon>
        <taxon>Pseudomonadati</taxon>
        <taxon>Pseudomonadota</taxon>
        <taxon>Gammaproteobacteria</taxon>
        <taxon>Methylococcales</taxon>
        <taxon>Methylococcaceae</taxon>
        <taxon>Methylomagnum</taxon>
    </lineage>
</organism>
<dbReference type="Pfam" id="PF13193">
    <property type="entry name" value="AMP-binding_C"/>
    <property type="match status" value="1"/>
</dbReference>
<dbReference type="InterPro" id="IPR000873">
    <property type="entry name" value="AMP-dep_synth/lig_dom"/>
</dbReference>
<protein>
    <submittedName>
        <fullName evidence="3">Long-chain acyl-CoA synthetase</fullName>
    </submittedName>
</protein>
<dbReference type="Gene3D" id="3.40.50.12780">
    <property type="entry name" value="N-terminal domain of ligase-like"/>
    <property type="match status" value="1"/>
</dbReference>
<dbReference type="InterPro" id="IPR042099">
    <property type="entry name" value="ANL_N_sf"/>
</dbReference>
<dbReference type="NCBIfam" id="NF004837">
    <property type="entry name" value="PRK06187.1"/>
    <property type="match status" value="1"/>
</dbReference>
<dbReference type="CDD" id="cd05936">
    <property type="entry name" value="FC-FACS_FadD_like"/>
    <property type="match status" value="1"/>
</dbReference>
<keyword evidence="4" id="KW-1185">Reference proteome</keyword>
<dbReference type="SUPFAM" id="SSF56801">
    <property type="entry name" value="Acetyl-CoA synthetase-like"/>
    <property type="match status" value="1"/>
</dbReference>
<evidence type="ECO:0000313" key="4">
    <source>
        <dbReference type="Proteomes" id="UP000192923"/>
    </source>
</evidence>
<dbReference type="Gene3D" id="3.30.300.30">
    <property type="match status" value="1"/>
</dbReference>
<dbReference type="PANTHER" id="PTHR43767:SF1">
    <property type="entry name" value="NONRIBOSOMAL PEPTIDE SYNTHASE PES1 (EUROFUNG)-RELATED"/>
    <property type="match status" value="1"/>
</dbReference>
<name>A0A1Y6CZ35_9GAMM</name>
<evidence type="ECO:0000259" key="1">
    <source>
        <dbReference type="Pfam" id="PF00501"/>
    </source>
</evidence>